<dbReference type="InterPro" id="IPR012910">
    <property type="entry name" value="Plug_dom"/>
</dbReference>
<keyword evidence="2" id="KW-0798">TonB box</keyword>
<keyword evidence="1" id="KW-0812">Transmembrane</keyword>
<evidence type="ECO:0000256" key="2">
    <source>
        <dbReference type="RuleBase" id="RU003357"/>
    </source>
</evidence>
<keyword evidence="1 2" id="KW-0472">Membrane</keyword>
<dbReference type="Pfam" id="PF00593">
    <property type="entry name" value="TonB_dep_Rec_b-barrel"/>
    <property type="match status" value="1"/>
</dbReference>
<dbReference type="Pfam" id="PF07715">
    <property type="entry name" value="Plug"/>
    <property type="match status" value="1"/>
</dbReference>
<keyword evidence="1" id="KW-0813">Transport</keyword>
<dbReference type="EMBL" id="RQYN01000015">
    <property type="protein sequence ID" value="RRD76204.1"/>
    <property type="molecule type" value="Genomic_DNA"/>
</dbReference>
<dbReference type="InterPro" id="IPR037066">
    <property type="entry name" value="Plug_dom_sf"/>
</dbReference>
<dbReference type="GO" id="GO:0009279">
    <property type="term" value="C:cell outer membrane"/>
    <property type="evidence" value="ECO:0007669"/>
    <property type="project" value="UniProtKB-SubCell"/>
</dbReference>
<dbReference type="InterPro" id="IPR023996">
    <property type="entry name" value="TonB-dep_OMP_SusC/RagA"/>
</dbReference>
<dbReference type="PROSITE" id="PS52016">
    <property type="entry name" value="TONB_DEPENDENT_REC_3"/>
    <property type="match status" value="1"/>
</dbReference>
<keyword evidence="3" id="KW-0732">Signal</keyword>
<comment type="caution">
    <text evidence="6">The sequence shown here is derived from an EMBL/GenBank/DDBJ whole genome shotgun (WGS) entry which is preliminary data.</text>
</comment>
<feature type="domain" description="TonB-dependent receptor plug" evidence="5">
    <location>
        <begin position="121"/>
        <end position="229"/>
    </location>
</feature>
<dbReference type="Pfam" id="PF13715">
    <property type="entry name" value="CarbopepD_reg_2"/>
    <property type="match status" value="1"/>
</dbReference>
<evidence type="ECO:0000256" key="1">
    <source>
        <dbReference type="PROSITE-ProRule" id="PRU01360"/>
    </source>
</evidence>
<dbReference type="SUPFAM" id="SSF56935">
    <property type="entry name" value="Porins"/>
    <property type="match status" value="1"/>
</dbReference>
<dbReference type="Gene3D" id="2.60.40.1120">
    <property type="entry name" value="Carboxypeptidase-like, regulatory domain"/>
    <property type="match status" value="1"/>
</dbReference>
<keyword evidence="1" id="KW-0998">Cell outer membrane</keyword>
<feature type="domain" description="TonB-dependent receptor-like beta-barrel" evidence="4">
    <location>
        <begin position="402"/>
        <end position="1039"/>
    </location>
</feature>
<organism evidence="6 7">
    <name type="scientific">Tannerella forsythia</name>
    <name type="common">Bacteroides forsythus</name>
    <dbReference type="NCBI Taxonomy" id="28112"/>
    <lineage>
        <taxon>Bacteria</taxon>
        <taxon>Pseudomonadati</taxon>
        <taxon>Bacteroidota</taxon>
        <taxon>Bacteroidia</taxon>
        <taxon>Bacteroidales</taxon>
        <taxon>Tannerellaceae</taxon>
        <taxon>Tannerella</taxon>
    </lineage>
</organism>
<keyword evidence="1" id="KW-1134">Transmembrane beta strand</keyword>
<proteinExistence type="inferred from homology"/>
<evidence type="ECO:0000256" key="3">
    <source>
        <dbReference type="SAM" id="SignalP"/>
    </source>
</evidence>
<evidence type="ECO:0000313" key="7">
    <source>
        <dbReference type="Proteomes" id="UP000279860"/>
    </source>
</evidence>
<dbReference type="InterPro" id="IPR023997">
    <property type="entry name" value="TonB-dep_OMP_SusC/RagA_CS"/>
</dbReference>
<feature type="chain" id="PRO_5018129826" evidence="3">
    <location>
        <begin position="27"/>
        <end position="1078"/>
    </location>
</feature>
<evidence type="ECO:0000313" key="6">
    <source>
        <dbReference type="EMBL" id="RRD76204.1"/>
    </source>
</evidence>
<reference evidence="6 7" key="1">
    <citation type="submission" date="2018-11" db="EMBL/GenBank/DDBJ databases">
        <title>Genomes From Bacteria Associated with the Canine Oral Cavity: a Test Case for Automated Genome-Based Taxonomic Assignment.</title>
        <authorList>
            <person name="Coil D.A."/>
            <person name="Jospin G."/>
            <person name="Darling A.E."/>
            <person name="Wallis C."/>
            <person name="Davis I.J."/>
            <person name="Harris S."/>
            <person name="Eisen J.A."/>
            <person name="Holcombe L.J."/>
            <person name="O'Flynn C."/>
        </authorList>
    </citation>
    <scope>NUCLEOTIDE SEQUENCE [LARGE SCALE GENOMIC DNA]</scope>
    <source>
        <strain evidence="6 7">OH1426_COT-023</strain>
    </source>
</reference>
<dbReference type="InterPro" id="IPR000531">
    <property type="entry name" value="Beta-barrel_TonB"/>
</dbReference>
<dbReference type="NCBIfam" id="TIGR04056">
    <property type="entry name" value="OMP_RagA_SusC"/>
    <property type="match status" value="1"/>
</dbReference>
<evidence type="ECO:0000259" key="5">
    <source>
        <dbReference type="Pfam" id="PF07715"/>
    </source>
</evidence>
<comment type="similarity">
    <text evidence="1 2">Belongs to the TonB-dependent receptor family.</text>
</comment>
<keyword evidence="6" id="KW-0675">Receptor</keyword>
<dbReference type="InterPro" id="IPR039426">
    <property type="entry name" value="TonB-dep_rcpt-like"/>
</dbReference>
<dbReference type="SUPFAM" id="SSF49464">
    <property type="entry name" value="Carboxypeptidase regulatory domain-like"/>
    <property type="match status" value="1"/>
</dbReference>
<sequence length="1078" mass="120935">MRRKKLFGARGLLTLLLCISALSLSAQTITVRGTVTDANDEPLTGATVVVKGDPSKGAITDVDGKYTLANVPSKGTLTFSFVGMKSHDVEIDGRTVIDVSMKDDSEMLDEVVVVGFGTQKKENLTGAVATVNEKVLKGRPVTTVTQALQGAVAGMDISVGNGGGELGNSLGITIRGAGTIGNTSSSPLILIDGLEGNINALNPQDIESISVLKDAASASIYGSRAAFGVILIKTKSGKSGKISVTYNNNFRWSSPLLRPKMLDSERFAEYFNEAAKNGGQAAPFSDETLQKIRDYKAGKIPHETEWNESGKNWKGYTNGFANNNWYDIFYRDYVPSQEHNISSSGGTEAVNFYFSANWLGQDGLMKFNPDKRDRYSVDATVNAQVHKMLKLKYSGKFSRVDYGRSSYDHGLFYHNIARRWPTLPLKDPNGNYVYGNEIAHLNNGRNEEQTDEFIQQLALVFTPIKGWNTHVELNYKTGTKFTHVEILPIYSYDKNGVANAAALQFGSFWSGGQSRITEYGRKWNFFNPNIYTEYIKSINDTHNFKVMAGFQSELDQSRGLGAWREQVYTPDVPAIDATYGDNDGVNGYFNHWATAGFFGRLNYDYMGKYLVELNGRYDGSSRFLRDKRWNFFPSFSLGWNVAKESFWTDSPLGEYVSTLKLRGSYGELGNQNIVDEYKNPIYYPFYLNMPVGVADGNWLVNGKKTNRAWAPGLVSQLLTWERVNSWNIGADINAFNNRLNIVFDYFQRRTFDMVGPAPQLPNVLGTDVPKINNTDMESKGFELEISWRDRIGELSYGVKATLADSRQTVTKYPNENKKIYYYDRNGGRHDAYYSGKEIGEIWGFTTVGIAKTDAEMTEHIKKNKPTWGSDWAGGDIMYKDLNNDNEITRGEETVDNPGDLKVIGNNTPRYNFGIDIDMQWRGFDFRAFFQGVGKRDLAVGGPYFTGGNGNMWQNAGFEEHLDFYRPSDTKSFFGPNEDAYYPRPSFDKGWKNFETQTRWIQNGAYMRLKNLQLGYTIPSVYTQKIGVSNFRVYVSGENLLTFTKMTKIFDPETFLGGWGNGKIYPLSRVWSCGLSVTF</sequence>
<gene>
    <name evidence="6" type="ORF">EII41_05575</name>
</gene>
<comment type="subcellular location">
    <subcellularLocation>
        <location evidence="1">Cell outer membrane</location>
        <topology evidence="1">Multi-pass membrane protein</topology>
    </subcellularLocation>
</comment>
<name>A0A3P1YYX4_TANFO</name>
<dbReference type="Gene3D" id="2.170.130.10">
    <property type="entry name" value="TonB-dependent receptor, plug domain"/>
    <property type="match status" value="1"/>
</dbReference>
<dbReference type="AlphaFoldDB" id="A0A3P1YYX4"/>
<accession>A0A3P1YYX4</accession>
<dbReference type="InterPro" id="IPR008969">
    <property type="entry name" value="CarboxyPept-like_regulatory"/>
</dbReference>
<dbReference type="NCBIfam" id="TIGR04057">
    <property type="entry name" value="SusC_RagA_signa"/>
    <property type="match status" value="1"/>
</dbReference>
<dbReference type="Proteomes" id="UP000279860">
    <property type="component" value="Unassembled WGS sequence"/>
</dbReference>
<evidence type="ECO:0000259" key="4">
    <source>
        <dbReference type="Pfam" id="PF00593"/>
    </source>
</evidence>
<dbReference type="RefSeq" id="WP_124789770.1">
    <property type="nucleotide sequence ID" value="NZ_RQYN01000015.1"/>
</dbReference>
<protein>
    <submittedName>
        <fullName evidence="6">TonB-dependent receptor</fullName>
    </submittedName>
</protein>
<feature type="signal peptide" evidence="3">
    <location>
        <begin position="1"/>
        <end position="26"/>
    </location>
</feature>